<keyword evidence="2" id="KW-1185">Reference proteome</keyword>
<feature type="non-terminal residue" evidence="1">
    <location>
        <position position="1"/>
    </location>
</feature>
<feature type="non-terminal residue" evidence="1">
    <location>
        <position position="57"/>
    </location>
</feature>
<reference evidence="1" key="1">
    <citation type="submission" date="2021-06" db="EMBL/GenBank/DDBJ databases">
        <authorList>
            <person name="Kallberg Y."/>
            <person name="Tangrot J."/>
            <person name="Rosling A."/>
        </authorList>
    </citation>
    <scope>NUCLEOTIDE SEQUENCE</scope>
    <source>
        <strain evidence="1">UK204</strain>
    </source>
</reference>
<comment type="caution">
    <text evidence="1">The sequence shown here is derived from an EMBL/GenBank/DDBJ whole genome shotgun (WGS) entry which is preliminary data.</text>
</comment>
<sequence length="57" mass="6662">KEKDDEGSQDSHIIYDELFNEDQLKVLEDEEDDDEDCCVNSYVAFTEELSNENQCPE</sequence>
<organism evidence="1 2">
    <name type="scientific">Funneliformis caledonium</name>
    <dbReference type="NCBI Taxonomy" id="1117310"/>
    <lineage>
        <taxon>Eukaryota</taxon>
        <taxon>Fungi</taxon>
        <taxon>Fungi incertae sedis</taxon>
        <taxon>Mucoromycota</taxon>
        <taxon>Glomeromycotina</taxon>
        <taxon>Glomeromycetes</taxon>
        <taxon>Glomerales</taxon>
        <taxon>Glomeraceae</taxon>
        <taxon>Funneliformis</taxon>
    </lineage>
</organism>
<accession>A0A9N9JBI8</accession>
<proteinExistence type="predicted"/>
<dbReference type="EMBL" id="CAJVPQ010029197">
    <property type="protein sequence ID" value="CAG8774480.1"/>
    <property type="molecule type" value="Genomic_DNA"/>
</dbReference>
<dbReference type="AlphaFoldDB" id="A0A9N9JBI8"/>
<evidence type="ECO:0000313" key="1">
    <source>
        <dbReference type="EMBL" id="CAG8774480.1"/>
    </source>
</evidence>
<name>A0A9N9JBI8_9GLOM</name>
<gene>
    <name evidence="1" type="ORF">FCALED_LOCUS17737</name>
</gene>
<protein>
    <submittedName>
        <fullName evidence="1">6468_t:CDS:1</fullName>
    </submittedName>
</protein>
<dbReference type="Proteomes" id="UP000789570">
    <property type="component" value="Unassembled WGS sequence"/>
</dbReference>
<evidence type="ECO:0000313" key="2">
    <source>
        <dbReference type="Proteomes" id="UP000789570"/>
    </source>
</evidence>